<name>A0A0F8YBK9_9ZZZZ</name>
<dbReference type="EMBL" id="LAZR01057910">
    <property type="protein sequence ID" value="KKK71050.1"/>
    <property type="molecule type" value="Genomic_DNA"/>
</dbReference>
<proteinExistence type="predicted"/>
<reference evidence="1" key="1">
    <citation type="journal article" date="2015" name="Nature">
        <title>Complex archaea that bridge the gap between prokaryotes and eukaryotes.</title>
        <authorList>
            <person name="Spang A."/>
            <person name="Saw J.H."/>
            <person name="Jorgensen S.L."/>
            <person name="Zaremba-Niedzwiedzka K."/>
            <person name="Martijn J."/>
            <person name="Lind A.E."/>
            <person name="van Eijk R."/>
            <person name="Schleper C."/>
            <person name="Guy L."/>
            <person name="Ettema T.J."/>
        </authorList>
    </citation>
    <scope>NUCLEOTIDE SEQUENCE</scope>
</reference>
<comment type="caution">
    <text evidence="1">The sequence shown here is derived from an EMBL/GenBank/DDBJ whole genome shotgun (WGS) entry which is preliminary data.</text>
</comment>
<gene>
    <name evidence="1" type="ORF">LCGC14_2917840</name>
</gene>
<sequence>MAVMFARAPRRGSDRRRRTGARLLRRAGSHCVMPTVLAVRHTAEVANRVIQRILVLMMNEMAWRYQAVVLNPNRPSAKPPARDDTHHRTRAAALFVDVEAGSIEEPTDAESVTGLEAESVTGLESDGGAQLGSNVGPTRAAPLVFATRLALTHIALYTVRQRSTQTAYVRPYARSTDRPHNPVRSTSIVAGRRFRIAIRAPRAYPNRWAVLSAP</sequence>
<dbReference type="AlphaFoldDB" id="A0A0F8YBK9"/>
<organism evidence="1">
    <name type="scientific">marine sediment metagenome</name>
    <dbReference type="NCBI Taxonomy" id="412755"/>
    <lineage>
        <taxon>unclassified sequences</taxon>
        <taxon>metagenomes</taxon>
        <taxon>ecological metagenomes</taxon>
    </lineage>
</organism>
<accession>A0A0F8YBK9</accession>
<evidence type="ECO:0000313" key="1">
    <source>
        <dbReference type="EMBL" id="KKK71050.1"/>
    </source>
</evidence>
<protein>
    <submittedName>
        <fullName evidence="1">Uncharacterized protein</fullName>
    </submittedName>
</protein>